<protein>
    <submittedName>
        <fullName evidence="1">Uncharacterized protein</fullName>
    </submittedName>
</protein>
<comment type="caution">
    <text evidence="1">The sequence shown here is derived from an EMBL/GenBank/DDBJ whole genome shotgun (WGS) entry which is preliminary data.</text>
</comment>
<gene>
    <name evidence="1" type="ORF">XD66_0377</name>
</gene>
<sequence>MEWKLELEEFVFAGCMSNCSGMNSAAVEEPLEEE</sequence>
<dbReference type="Proteomes" id="UP000053326">
    <property type="component" value="Unassembled WGS sequence"/>
</dbReference>
<dbReference type="AlphaFoldDB" id="A0A101FH22"/>
<proteinExistence type="predicted"/>
<reference evidence="2" key="1">
    <citation type="journal article" date="2015" name="MBio">
        <title>Genome-Resolved Metagenomic Analysis Reveals Roles for Candidate Phyla and Other Microbial Community Members in Biogeochemical Transformations in Oil Reservoirs.</title>
        <authorList>
            <person name="Hu P."/>
            <person name="Tom L."/>
            <person name="Singh A."/>
            <person name="Thomas B.C."/>
            <person name="Baker B.J."/>
            <person name="Piceno Y.M."/>
            <person name="Andersen G.L."/>
            <person name="Banfield J.F."/>
        </authorList>
    </citation>
    <scope>NUCLEOTIDE SEQUENCE [LARGE SCALE GENOMIC DNA]</scope>
</reference>
<evidence type="ECO:0000313" key="1">
    <source>
        <dbReference type="EMBL" id="KUK36918.1"/>
    </source>
</evidence>
<evidence type="ECO:0000313" key="2">
    <source>
        <dbReference type="Proteomes" id="UP000053326"/>
    </source>
</evidence>
<accession>A0A101FH22</accession>
<organism evidence="1 2">
    <name type="scientific">Thermacetogenium phaeum</name>
    <dbReference type="NCBI Taxonomy" id="85874"/>
    <lineage>
        <taxon>Bacteria</taxon>
        <taxon>Bacillati</taxon>
        <taxon>Bacillota</taxon>
        <taxon>Clostridia</taxon>
        <taxon>Thermoanaerobacterales</taxon>
        <taxon>Thermoanaerobacteraceae</taxon>
        <taxon>Thermacetogenium</taxon>
    </lineage>
</organism>
<dbReference type="EMBL" id="LGFO01000027">
    <property type="protein sequence ID" value="KUK36918.1"/>
    <property type="molecule type" value="Genomic_DNA"/>
</dbReference>
<name>A0A101FH22_9THEO</name>